<keyword evidence="1 5" id="KW-0808">Transferase</keyword>
<feature type="domain" description="N-acetyltransferase" evidence="6">
    <location>
        <begin position="1"/>
        <end position="188"/>
    </location>
</feature>
<dbReference type="InterPro" id="IPR007965">
    <property type="entry name" value="GNAT_ATAT"/>
</dbReference>
<dbReference type="PANTHER" id="PTHR12327">
    <property type="entry name" value="ALPHA-TUBULIN N-ACETYLTRANSFERASE 1"/>
    <property type="match status" value="1"/>
</dbReference>
<evidence type="ECO:0000256" key="2">
    <source>
        <dbReference type="ARBA" id="ARBA00023315"/>
    </source>
</evidence>
<sequence length="260" mass="28929">MEFPFDINSVFKTPITKIHNNLLPEGFQGDRRLAGDVAMKVGEVITALGEASANAQGLAQPITTGHKIRNQDHNVYVLTDPNGKGGRGTVTGILKTGKKNLYVFDDKGEHKQVTPTCVLDFYVHESQQRAGKGKQLFEHMLKEERIQHPAQLAIDRPSSKLLNFLGKHYGLTNSLPQSNNFVVYDEFFKDPKELPKQTSMHSAQCGMRANGLQDPKQLPQTQMYHGRYGAPRPPCSMGQIIHNVPPNNGVLTQEPSGYRK</sequence>
<dbReference type="InterPro" id="IPR038746">
    <property type="entry name" value="Atat"/>
</dbReference>
<evidence type="ECO:0000256" key="3">
    <source>
        <dbReference type="ARBA" id="ARBA00051998"/>
    </source>
</evidence>
<evidence type="ECO:0000256" key="1">
    <source>
        <dbReference type="ARBA" id="ARBA00022679"/>
    </source>
</evidence>
<dbReference type="Gene3D" id="3.40.630.30">
    <property type="match status" value="1"/>
</dbReference>
<dbReference type="HAMAP" id="MF_03130">
    <property type="entry name" value="mec17"/>
    <property type="match status" value="1"/>
</dbReference>
<dbReference type="Pfam" id="PF05301">
    <property type="entry name" value="Acetyltransf_16"/>
    <property type="match status" value="1"/>
</dbReference>
<evidence type="ECO:0000259" key="6">
    <source>
        <dbReference type="PROSITE" id="PS51730"/>
    </source>
</evidence>
<dbReference type="EC" id="2.3.1.108" evidence="4 5"/>
<dbReference type="GO" id="GO:0070507">
    <property type="term" value="P:regulation of microtubule cytoskeleton organization"/>
    <property type="evidence" value="ECO:0007669"/>
    <property type="project" value="UniProtKB-UniRule"/>
</dbReference>
<organism evidence="7">
    <name type="scientific">Xenopsylla cheopis</name>
    <name type="common">Oriental rat flea</name>
    <name type="synonym">Pulex cheopis</name>
    <dbReference type="NCBI Taxonomy" id="163159"/>
    <lineage>
        <taxon>Eukaryota</taxon>
        <taxon>Metazoa</taxon>
        <taxon>Ecdysozoa</taxon>
        <taxon>Arthropoda</taxon>
        <taxon>Hexapoda</taxon>
        <taxon>Insecta</taxon>
        <taxon>Pterygota</taxon>
        <taxon>Neoptera</taxon>
        <taxon>Endopterygota</taxon>
        <taxon>Siphonaptera</taxon>
        <taxon>Pulicidae</taxon>
        <taxon>Xenopsyllinae</taxon>
        <taxon>Xenopsylla</taxon>
    </lineage>
</organism>
<comment type="similarity">
    <text evidence="5">Belongs to the acetyltransferase ATAT1 family.</text>
</comment>
<dbReference type="PROSITE" id="PS51730">
    <property type="entry name" value="GNAT_ATAT"/>
    <property type="match status" value="1"/>
</dbReference>
<dbReference type="FunFam" id="3.40.630.30:FF:000060">
    <property type="entry name" value="Alpha-tubulin N-acetyltransferase 1"/>
    <property type="match status" value="1"/>
</dbReference>
<protein>
    <recommendedName>
        <fullName evidence="4 5">Alpha-tubulin N-acetyltransferase</fullName>
        <shortName evidence="5">Alpha-TAT</shortName>
        <shortName evidence="5">TAT</shortName>
        <ecNumber evidence="4 5">2.3.1.108</ecNumber>
    </recommendedName>
    <alternativeName>
        <fullName evidence="5">Acetyltransferase mec-17 homolog</fullName>
    </alternativeName>
</protein>
<comment type="function">
    <text evidence="5">Specifically acetylates 'Lys-40' in alpha-tubulin on the lumenal side of microtubules. Promotes microtubule destabilization and accelerates microtubule dynamics; this activity may be independent of acetylation activity. Acetylates alpha-tubulin with a slow enzymatic rate, due to a catalytic site that is not optimized for acetyl transfer. Enters the microtubule through each end and diffuses quickly throughout the lumen of microtubules. Acetylates only long/old microtubules because of its slow acetylation rate since it does not have time to act on dynamically unstable microtubules before the enzyme is released.</text>
</comment>
<comment type="catalytic activity">
    <reaction evidence="3 5">
        <text>L-lysyl-[alpha-tubulin] + acetyl-CoA = N(6)-acetyl-L-lysyl-[alpha-tubulin] + CoA + H(+)</text>
        <dbReference type="Rhea" id="RHEA:15277"/>
        <dbReference type="Rhea" id="RHEA-COMP:11278"/>
        <dbReference type="Rhea" id="RHEA-COMP:11279"/>
        <dbReference type="ChEBI" id="CHEBI:15378"/>
        <dbReference type="ChEBI" id="CHEBI:29969"/>
        <dbReference type="ChEBI" id="CHEBI:57287"/>
        <dbReference type="ChEBI" id="CHEBI:57288"/>
        <dbReference type="ChEBI" id="CHEBI:61930"/>
        <dbReference type="EC" id="2.3.1.108"/>
    </reaction>
</comment>
<dbReference type="GO" id="GO:0019799">
    <property type="term" value="F:tubulin N-acetyltransferase activity"/>
    <property type="evidence" value="ECO:0007669"/>
    <property type="project" value="UniProtKB-UniRule"/>
</dbReference>
<feature type="site" description="Crucial for catalytic activity" evidence="5">
    <location>
        <position position="56"/>
    </location>
</feature>
<dbReference type="GO" id="GO:0005874">
    <property type="term" value="C:microtubule"/>
    <property type="evidence" value="ECO:0007669"/>
    <property type="project" value="InterPro"/>
</dbReference>
<reference evidence="7" key="1">
    <citation type="submission" date="2020-03" db="EMBL/GenBank/DDBJ databases">
        <title>Transcriptomic Profiling of the Digestive Tract of the Rat Flea, Xenopsylla cheopis, Following Blood Feeding and Infection with Yersinia pestis.</title>
        <authorList>
            <person name="Bland D.M."/>
            <person name="Martens C.A."/>
            <person name="Virtaneva K."/>
            <person name="Kanakabandi K."/>
            <person name="Long D."/>
            <person name="Rosenke R."/>
            <person name="Saturday G.A."/>
            <person name="Hoyt F.H."/>
            <person name="Bruno D.P."/>
            <person name="Ribeiro J.M.C."/>
            <person name="Hinnebusch J."/>
        </authorList>
    </citation>
    <scope>NUCLEOTIDE SEQUENCE</scope>
</reference>
<feature type="binding site" evidence="5">
    <location>
        <begin position="121"/>
        <end position="134"/>
    </location>
    <ligand>
        <name>acetyl-CoA</name>
        <dbReference type="ChEBI" id="CHEBI:57288"/>
    </ligand>
</feature>
<evidence type="ECO:0000313" key="7">
    <source>
        <dbReference type="EMBL" id="NOV44145.1"/>
    </source>
</evidence>
<name>A0A6M2DD62_XENCH</name>
<dbReference type="PANTHER" id="PTHR12327:SF0">
    <property type="entry name" value="ALPHA-TUBULIN N-ACETYLTRANSFERASE 1"/>
    <property type="match status" value="1"/>
</dbReference>
<accession>A0A6M2DD62</accession>
<keyword evidence="2 5" id="KW-0012">Acyltransferase</keyword>
<dbReference type="AlphaFoldDB" id="A0A6M2DD62"/>
<evidence type="ECO:0000256" key="4">
    <source>
        <dbReference type="ARBA" id="ARBA00066570"/>
    </source>
</evidence>
<proteinExistence type="inferred from homology"/>
<dbReference type="GO" id="GO:0048666">
    <property type="term" value="P:neuron development"/>
    <property type="evidence" value="ECO:0007669"/>
    <property type="project" value="UniProtKB-UniRule"/>
</dbReference>
<dbReference type="EMBL" id="GIIL01000419">
    <property type="protein sequence ID" value="NOV44145.1"/>
    <property type="molecule type" value="Transcribed_RNA"/>
</dbReference>
<feature type="binding site" evidence="5">
    <location>
        <begin position="158"/>
        <end position="167"/>
    </location>
    <ligand>
        <name>acetyl-CoA</name>
        <dbReference type="ChEBI" id="CHEBI:57288"/>
    </ligand>
</feature>
<evidence type="ECO:0000256" key="5">
    <source>
        <dbReference type="HAMAP-Rule" id="MF_03130"/>
    </source>
</evidence>